<dbReference type="InterPro" id="IPR002347">
    <property type="entry name" value="SDR_fam"/>
</dbReference>
<dbReference type="OrthoDB" id="9789398at2"/>
<dbReference type="Pfam" id="PF13561">
    <property type="entry name" value="adh_short_C2"/>
    <property type="match status" value="1"/>
</dbReference>
<dbReference type="FunFam" id="3.40.50.720:FF:000084">
    <property type="entry name" value="Short-chain dehydrogenase reductase"/>
    <property type="match status" value="1"/>
</dbReference>
<evidence type="ECO:0000313" key="5">
    <source>
        <dbReference type="Proteomes" id="UP000248916"/>
    </source>
</evidence>
<keyword evidence="5" id="KW-1185">Reference proteome</keyword>
<dbReference type="Gene3D" id="3.40.50.720">
    <property type="entry name" value="NAD(P)-binding Rossmann-like Domain"/>
    <property type="match status" value="1"/>
</dbReference>
<gene>
    <name evidence="4" type="ORF">LX81_00489</name>
</gene>
<dbReference type="SUPFAM" id="SSF51735">
    <property type="entry name" value="NAD(P)-binding Rossmann-fold domains"/>
    <property type="match status" value="1"/>
</dbReference>
<evidence type="ECO:0000256" key="3">
    <source>
        <dbReference type="ARBA" id="ARBA00023027"/>
    </source>
</evidence>
<accession>A0A2W7P001</accession>
<comment type="similarity">
    <text evidence="1">Belongs to the short-chain dehydrogenases/reductases (SDR) family.</text>
</comment>
<evidence type="ECO:0000256" key="1">
    <source>
        <dbReference type="ARBA" id="ARBA00006484"/>
    </source>
</evidence>
<dbReference type="AlphaFoldDB" id="A0A2W7P001"/>
<protein>
    <submittedName>
        <fullName evidence="4">2-keto-3-deoxy-L-fuconate dehydrogenase</fullName>
    </submittedName>
</protein>
<organism evidence="4 5">
    <name type="scientific">Palleronia aestuarii</name>
    <dbReference type="NCBI Taxonomy" id="568105"/>
    <lineage>
        <taxon>Bacteria</taxon>
        <taxon>Pseudomonadati</taxon>
        <taxon>Pseudomonadota</taxon>
        <taxon>Alphaproteobacteria</taxon>
        <taxon>Rhodobacterales</taxon>
        <taxon>Roseobacteraceae</taxon>
        <taxon>Palleronia</taxon>
    </lineage>
</organism>
<dbReference type="EMBL" id="QKZL01000002">
    <property type="protein sequence ID" value="PZX18796.1"/>
    <property type="molecule type" value="Genomic_DNA"/>
</dbReference>
<dbReference type="GO" id="GO:0016491">
    <property type="term" value="F:oxidoreductase activity"/>
    <property type="evidence" value="ECO:0007669"/>
    <property type="project" value="UniProtKB-KW"/>
</dbReference>
<keyword evidence="3" id="KW-0520">NAD</keyword>
<proteinExistence type="inferred from homology"/>
<dbReference type="PRINTS" id="PR00081">
    <property type="entry name" value="GDHRDH"/>
</dbReference>
<dbReference type="InterPro" id="IPR036291">
    <property type="entry name" value="NAD(P)-bd_dom_sf"/>
</dbReference>
<sequence length="240" mass="25027">MRLSGKKAFITAAGQGIGRAIAEAFVTEGAIVTATDLNADLMDGLKATTSALDVLDKAALQDAVRSAEPDILVNCAGIVHNGTILDATDDEFDFAVNLNVKSQFHAMQAAIPGMIDRGTGSIVNISSVASSLIGAPNRLVYSMSKAGVIAMTKCTAIDFVKTGLRVNCICPGTVDSPSLHERLKATGDYEAAYKAFTERQPMGRIGRAEEIAALAVYLGSDESSFTTGQAHVIDGGWSVA</sequence>
<evidence type="ECO:0000256" key="2">
    <source>
        <dbReference type="ARBA" id="ARBA00023002"/>
    </source>
</evidence>
<keyword evidence="2" id="KW-0560">Oxidoreductase</keyword>
<dbReference type="RefSeq" id="WP_111535697.1">
    <property type="nucleotide sequence ID" value="NZ_QKZL01000002.1"/>
</dbReference>
<dbReference type="Proteomes" id="UP000248916">
    <property type="component" value="Unassembled WGS sequence"/>
</dbReference>
<dbReference type="InterPro" id="IPR020904">
    <property type="entry name" value="Sc_DH/Rdtase_CS"/>
</dbReference>
<dbReference type="PANTHER" id="PTHR43477:SF4">
    <property type="entry name" value="DEHYDROGENASE_REDUCTASE SDR FAMILY MEMBER 6"/>
    <property type="match status" value="1"/>
</dbReference>
<dbReference type="InterPro" id="IPR051122">
    <property type="entry name" value="SDR_DHRS6-like"/>
</dbReference>
<dbReference type="PANTHER" id="PTHR43477">
    <property type="entry name" value="DIHYDROANTICAPSIN 7-DEHYDROGENASE"/>
    <property type="match status" value="1"/>
</dbReference>
<dbReference type="PROSITE" id="PS00061">
    <property type="entry name" value="ADH_SHORT"/>
    <property type="match status" value="1"/>
</dbReference>
<name>A0A2W7P001_9RHOB</name>
<comment type="caution">
    <text evidence="4">The sequence shown here is derived from an EMBL/GenBank/DDBJ whole genome shotgun (WGS) entry which is preliminary data.</text>
</comment>
<evidence type="ECO:0000313" key="4">
    <source>
        <dbReference type="EMBL" id="PZX18796.1"/>
    </source>
</evidence>
<reference evidence="4 5" key="1">
    <citation type="submission" date="2018-06" db="EMBL/GenBank/DDBJ databases">
        <title>Genomic Encyclopedia of Archaeal and Bacterial Type Strains, Phase II (KMG-II): from individual species to whole genera.</title>
        <authorList>
            <person name="Goeker M."/>
        </authorList>
    </citation>
    <scope>NUCLEOTIDE SEQUENCE [LARGE SCALE GENOMIC DNA]</scope>
    <source>
        <strain evidence="4 5">DSM 22009</strain>
    </source>
</reference>
<dbReference type="PRINTS" id="PR00080">
    <property type="entry name" value="SDRFAMILY"/>
</dbReference>